<organism evidence="1">
    <name type="scientific">marine metagenome</name>
    <dbReference type="NCBI Taxonomy" id="408172"/>
    <lineage>
        <taxon>unclassified sequences</taxon>
        <taxon>metagenomes</taxon>
        <taxon>ecological metagenomes</taxon>
    </lineage>
</organism>
<dbReference type="AlphaFoldDB" id="A0A382Z4S5"/>
<proteinExistence type="predicted"/>
<feature type="non-terminal residue" evidence="1">
    <location>
        <position position="1"/>
    </location>
</feature>
<protein>
    <submittedName>
        <fullName evidence="1">Uncharacterized protein</fullName>
    </submittedName>
</protein>
<evidence type="ECO:0000313" key="1">
    <source>
        <dbReference type="EMBL" id="SVD90504.1"/>
    </source>
</evidence>
<name>A0A382Z4S5_9ZZZZ</name>
<gene>
    <name evidence="1" type="ORF">METZ01_LOCUS443358</name>
</gene>
<sequence>GPQYFANYKIEYLDSSQVVLDGTWTYGIEGESTYRTQRKYDIDHFQIISYYTFIWTDFLEDTEKEEEVIFRRIILSTASNLADTSIVTPEAPR</sequence>
<reference evidence="1" key="1">
    <citation type="submission" date="2018-05" db="EMBL/GenBank/DDBJ databases">
        <authorList>
            <person name="Lanie J.A."/>
            <person name="Ng W.-L."/>
            <person name="Kazmierczak K.M."/>
            <person name="Andrzejewski T.M."/>
            <person name="Davidsen T.M."/>
            <person name="Wayne K.J."/>
            <person name="Tettelin H."/>
            <person name="Glass J.I."/>
            <person name="Rusch D."/>
            <person name="Podicherti R."/>
            <person name="Tsui H.-C.T."/>
            <person name="Winkler M.E."/>
        </authorList>
    </citation>
    <scope>NUCLEOTIDE SEQUENCE</scope>
</reference>
<dbReference type="EMBL" id="UINC01181023">
    <property type="protein sequence ID" value="SVD90504.1"/>
    <property type="molecule type" value="Genomic_DNA"/>
</dbReference>
<accession>A0A382Z4S5</accession>